<comment type="caution">
    <text evidence="2">The sequence shown here is derived from an EMBL/GenBank/DDBJ whole genome shotgun (WGS) entry which is preliminary data.</text>
</comment>
<dbReference type="InterPro" id="IPR029058">
    <property type="entry name" value="AB_hydrolase_fold"/>
</dbReference>
<evidence type="ECO:0000259" key="1">
    <source>
        <dbReference type="Pfam" id="PF07859"/>
    </source>
</evidence>
<dbReference type="InterPro" id="IPR013094">
    <property type="entry name" value="AB_hydrolase_3"/>
</dbReference>
<evidence type="ECO:0000313" key="2">
    <source>
        <dbReference type="EMBL" id="TVY48162.1"/>
    </source>
</evidence>
<dbReference type="GO" id="GO:0004806">
    <property type="term" value="F:triacylglycerol lipase activity"/>
    <property type="evidence" value="ECO:0007669"/>
    <property type="project" value="TreeGrafter"/>
</dbReference>
<dbReference type="PANTHER" id="PTHR23025:SF3">
    <property type="entry name" value="HORMONE-SENSITIVE LIPASE"/>
    <property type="match status" value="1"/>
</dbReference>
<dbReference type="Proteomes" id="UP000443090">
    <property type="component" value="Unassembled WGS sequence"/>
</dbReference>
<evidence type="ECO:0000313" key="3">
    <source>
        <dbReference type="Proteomes" id="UP000443090"/>
    </source>
</evidence>
<dbReference type="Gene3D" id="3.40.50.1820">
    <property type="entry name" value="alpha/beta hydrolase"/>
    <property type="match status" value="1"/>
</dbReference>
<organism evidence="2 3">
    <name type="scientific">Lachnellula occidentalis</name>
    <dbReference type="NCBI Taxonomy" id="215460"/>
    <lineage>
        <taxon>Eukaryota</taxon>
        <taxon>Fungi</taxon>
        <taxon>Dikarya</taxon>
        <taxon>Ascomycota</taxon>
        <taxon>Pezizomycotina</taxon>
        <taxon>Leotiomycetes</taxon>
        <taxon>Helotiales</taxon>
        <taxon>Lachnaceae</taxon>
        <taxon>Lachnellula</taxon>
    </lineage>
</organism>
<keyword evidence="2" id="KW-0378">Hydrolase</keyword>
<reference evidence="2 3" key="1">
    <citation type="submission" date="2018-05" db="EMBL/GenBank/DDBJ databases">
        <title>Genome sequencing and assembly of the regulated plant pathogen Lachnellula willkommii and related sister species for the development of diagnostic species identification markers.</title>
        <authorList>
            <person name="Giroux E."/>
            <person name="Bilodeau G."/>
        </authorList>
    </citation>
    <scope>NUCLEOTIDE SEQUENCE [LARGE SCALE GENOMIC DNA]</scope>
    <source>
        <strain evidence="2 3">CBS 160.35</strain>
    </source>
</reference>
<name>A0A8H8S680_9HELO</name>
<dbReference type="AlphaFoldDB" id="A0A8H8S680"/>
<dbReference type="SUPFAM" id="SSF53474">
    <property type="entry name" value="alpha/beta-Hydrolases"/>
    <property type="match status" value="1"/>
</dbReference>
<dbReference type="Pfam" id="PF07859">
    <property type="entry name" value="Abhydrolase_3"/>
    <property type="match status" value="1"/>
</dbReference>
<feature type="domain" description="Alpha/beta hydrolase fold-3" evidence="1">
    <location>
        <begin position="93"/>
        <end position="308"/>
    </location>
</feature>
<dbReference type="OrthoDB" id="408631at2759"/>
<keyword evidence="3" id="KW-1185">Reference proteome</keyword>
<proteinExistence type="predicted"/>
<dbReference type="EMBL" id="QGMI01000057">
    <property type="protein sequence ID" value="TVY48162.1"/>
    <property type="molecule type" value="Genomic_DNA"/>
</dbReference>
<accession>A0A8H8S680</accession>
<protein>
    <submittedName>
        <fullName evidence="2">AB hydrolase superfamily protein</fullName>
    </submittedName>
</protein>
<dbReference type="GO" id="GO:0019433">
    <property type="term" value="P:triglyceride catabolic process"/>
    <property type="evidence" value="ECO:0007669"/>
    <property type="project" value="TreeGrafter"/>
</dbReference>
<sequence length="345" mass="37785">MASIPLTPSADWASFSAPNAELEQLLPSLGGFTIAGPGTTLDSFRAMSIPRAPSEKWAGVDEKDIQISMRDGYVNRARVYSSSGGSSEGKPLLVMLHGGGWVVGQLEQQETECRSWVRKCGGVAVGVEHRLCPDVKFPVPVEDTFDALKWIAANCESLGADPFKAFVLGGISSGATTMTTISHLWRDEGLAPPLTGLYISVPTVCVVADIPEKYKSRVLSWEQNKDAPVFNRASSGFLHRAVNPNPSDPLRSPLLFPTGHKNLPPTYFLIGGTDPWRDVGLLYEQILREENAVKTKVDVFPGLPHGFWSIFPGSQFAREHREKSDEGLMWLLEHSDRLAITKQEV</sequence>
<dbReference type="PANTHER" id="PTHR23025">
    <property type="entry name" value="TRIACYLGLYCEROL LIPASE"/>
    <property type="match status" value="1"/>
</dbReference>
<dbReference type="GO" id="GO:0004771">
    <property type="term" value="F:sterol ester esterase activity"/>
    <property type="evidence" value="ECO:0007669"/>
    <property type="project" value="TreeGrafter"/>
</dbReference>
<gene>
    <name evidence="2" type="ORF">LOCC1_G001252</name>
</gene>
<dbReference type="GO" id="GO:0005829">
    <property type="term" value="C:cytosol"/>
    <property type="evidence" value="ECO:0007669"/>
    <property type="project" value="TreeGrafter"/>
</dbReference>